<evidence type="ECO:0000313" key="1">
    <source>
        <dbReference type="EMBL" id="JAD27200.1"/>
    </source>
</evidence>
<name>A0A0A8YQS9_ARUDO</name>
<dbReference type="EMBL" id="GBRH01270695">
    <property type="protein sequence ID" value="JAD27200.1"/>
    <property type="molecule type" value="Transcribed_RNA"/>
</dbReference>
<reference evidence="1" key="2">
    <citation type="journal article" date="2015" name="Data Brief">
        <title>Shoot transcriptome of the giant reed, Arundo donax.</title>
        <authorList>
            <person name="Barrero R.A."/>
            <person name="Guerrero F.D."/>
            <person name="Moolhuijzen P."/>
            <person name="Goolsby J.A."/>
            <person name="Tidwell J."/>
            <person name="Bellgard S.E."/>
            <person name="Bellgard M.I."/>
        </authorList>
    </citation>
    <scope>NUCLEOTIDE SEQUENCE</scope>
    <source>
        <tissue evidence="1">Shoot tissue taken approximately 20 cm above the soil surface</tissue>
    </source>
</reference>
<protein>
    <submittedName>
        <fullName evidence="1">Uncharacterized protein</fullName>
    </submittedName>
</protein>
<organism evidence="1">
    <name type="scientific">Arundo donax</name>
    <name type="common">Giant reed</name>
    <name type="synonym">Donax arundinaceus</name>
    <dbReference type="NCBI Taxonomy" id="35708"/>
    <lineage>
        <taxon>Eukaryota</taxon>
        <taxon>Viridiplantae</taxon>
        <taxon>Streptophyta</taxon>
        <taxon>Embryophyta</taxon>
        <taxon>Tracheophyta</taxon>
        <taxon>Spermatophyta</taxon>
        <taxon>Magnoliopsida</taxon>
        <taxon>Liliopsida</taxon>
        <taxon>Poales</taxon>
        <taxon>Poaceae</taxon>
        <taxon>PACMAD clade</taxon>
        <taxon>Arundinoideae</taxon>
        <taxon>Arundineae</taxon>
        <taxon>Arundo</taxon>
    </lineage>
</organism>
<accession>A0A0A8YQS9</accession>
<sequence length="12" mass="1488">MVVHIIECRYPQ</sequence>
<reference evidence="1" key="1">
    <citation type="submission" date="2014-09" db="EMBL/GenBank/DDBJ databases">
        <authorList>
            <person name="Magalhaes I.L.F."/>
            <person name="Oliveira U."/>
            <person name="Santos F.R."/>
            <person name="Vidigal T.H.D.A."/>
            <person name="Brescovit A.D."/>
            <person name="Santos A.J."/>
        </authorList>
    </citation>
    <scope>NUCLEOTIDE SEQUENCE</scope>
    <source>
        <tissue evidence="1">Shoot tissue taken approximately 20 cm above the soil surface</tissue>
    </source>
</reference>
<proteinExistence type="predicted"/>